<dbReference type="RefSeq" id="XP_001873654.1">
    <property type="nucleotide sequence ID" value="XM_001873619.1"/>
</dbReference>
<dbReference type="OrthoDB" id="10261951at2759"/>
<dbReference type="KEGG" id="lbc:LACBIDRAFT_301794"/>
<proteinExistence type="inferred from homology"/>
<evidence type="ECO:0000313" key="7">
    <source>
        <dbReference type="EMBL" id="EDR15446.1"/>
    </source>
</evidence>
<dbReference type="GO" id="GO:0006545">
    <property type="term" value="P:glycine biosynthetic process"/>
    <property type="evidence" value="ECO:0007669"/>
    <property type="project" value="TreeGrafter"/>
</dbReference>
<keyword evidence="4" id="KW-0456">Lyase</keyword>
<name>B0CPB4_LACBS</name>
<evidence type="ECO:0000313" key="8">
    <source>
        <dbReference type="Proteomes" id="UP000001194"/>
    </source>
</evidence>
<dbReference type="STRING" id="486041.B0CPB4"/>
<dbReference type="Gene3D" id="3.40.640.10">
    <property type="entry name" value="Type I PLP-dependent aspartate aminotransferase-like (Major domain)"/>
    <property type="match status" value="1"/>
</dbReference>
<accession>B0CPB4</accession>
<dbReference type="FunFam" id="3.40.640.10:FF:000030">
    <property type="entry name" value="Low-specificity L-threonine aldolase"/>
    <property type="match status" value="1"/>
</dbReference>
<dbReference type="InParanoid" id="B0CPB4"/>
<dbReference type="NCBIfam" id="NF041359">
    <property type="entry name" value="GntG_guanitoxin"/>
    <property type="match status" value="1"/>
</dbReference>
<dbReference type="Proteomes" id="UP000001194">
    <property type="component" value="Unassembled WGS sequence"/>
</dbReference>
<dbReference type="GO" id="GO:0008732">
    <property type="term" value="F:L-allo-threonine aldolase activity"/>
    <property type="evidence" value="ECO:0007669"/>
    <property type="project" value="TreeGrafter"/>
</dbReference>
<comment type="cofactor">
    <cofactor evidence="1">
        <name>pyridoxal 5'-phosphate</name>
        <dbReference type="ChEBI" id="CHEBI:597326"/>
    </cofactor>
</comment>
<dbReference type="PANTHER" id="PTHR48097">
    <property type="entry name" value="L-THREONINE ALDOLASE-RELATED"/>
    <property type="match status" value="1"/>
</dbReference>
<evidence type="ECO:0000259" key="6">
    <source>
        <dbReference type="Pfam" id="PF01212"/>
    </source>
</evidence>
<reference evidence="7 8" key="1">
    <citation type="journal article" date="2008" name="Nature">
        <title>The genome of Laccaria bicolor provides insights into mycorrhizal symbiosis.</title>
        <authorList>
            <person name="Martin F."/>
            <person name="Aerts A."/>
            <person name="Ahren D."/>
            <person name="Brun A."/>
            <person name="Danchin E.G.J."/>
            <person name="Duchaussoy F."/>
            <person name="Gibon J."/>
            <person name="Kohler A."/>
            <person name="Lindquist E."/>
            <person name="Pereda V."/>
            <person name="Salamov A."/>
            <person name="Shapiro H.J."/>
            <person name="Wuyts J."/>
            <person name="Blaudez D."/>
            <person name="Buee M."/>
            <person name="Brokstein P."/>
            <person name="Canbaeck B."/>
            <person name="Cohen D."/>
            <person name="Courty P.E."/>
            <person name="Coutinho P.M."/>
            <person name="Delaruelle C."/>
            <person name="Detter J.C."/>
            <person name="Deveau A."/>
            <person name="DiFazio S."/>
            <person name="Duplessis S."/>
            <person name="Fraissinet-Tachet L."/>
            <person name="Lucic E."/>
            <person name="Frey-Klett P."/>
            <person name="Fourrey C."/>
            <person name="Feussner I."/>
            <person name="Gay G."/>
            <person name="Grimwood J."/>
            <person name="Hoegger P.J."/>
            <person name="Jain P."/>
            <person name="Kilaru S."/>
            <person name="Labbe J."/>
            <person name="Lin Y.C."/>
            <person name="Legue V."/>
            <person name="Le Tacon F."/>
            <person name="Marmeisse R."/>
            <person name="Melayah D."/>
            <person name="Montanini B."/>
            <person name="Muratet M."/>
            <person name="Nehls U."/>
            <person name="Niculita-Hirzel H."/>
            <person name="Oudot-Le Secq M.P."/>
            <person name="Peter M."/>
            <person name="Quesneville H."/>
            <person name="Rajashekar B."/>
            <person name="Reich M."/>
            <person name="Rouhier N."/>
            <person name="Schmutz J."/>
            <person name="Yin T."/>
            <person name="Chalot M."/>
            <person name="Henrissat B."/>
            <person name="Kuees U."/>
            <person name="Lucas S."/>
            <person name="Van de Peer Y."/>
            <person name="Podila G.K."/>
            <person name="Polle A."/>
            <person name="Pukkila P.J."/>
            <person name="Richardson P.M."/>
            <person name="Rouze P."/>
            <person name="Sanders I.R."/>
            <person name="Stajich J.E."/>
            <person name="Tunlid A."/>
            <person name="Tuskan G."/>
            <person name="Grigoriev I.V."/>
        </authorList>
    </citation>
    <scope>NUCLEOTIDE SEQUENCE [LARGE SCALE GENOMIC DNA]</scope>
    <source>
        <strain evidence="8">S238N-H82 / ATCC MYA-4686</strain>
    </source>
</reference>
<dbReference type="InterPro" id="IPR001597">
    <property type="entry name" value="ArAA_b-elim_lyase/Thr_aldolase"/>
</dbReference>
<dbReference type="Pfam" id="PF01212">
    <property type="entry name" value="Beta_elim_lyase"/>
    <property type="match status" value="2"/>
</dbReference>
<dbReference type="InterPro" id="IPR023603">
    <property type="entry name" value="Low_specificity_L-TA-like"/>
</dbReference>
<dbReference type="GeneID" id="6069541"/>
<dbReference type="InterPro" id="IPR015421">
    <property type="entry name" value="PyrdxlP-dep_Trfase_major"/>
</dbReference>
<evidence type="ECO:0000256" key="3">
    <source>
        <dbReference type="ARBA" id="ARBA00022898"/>
    </source>
</evidence>
<dbReference type="GO" id="GO:0005829">
    <property type="term" value="C:cytosol"/>
    <property type="evidence" value="ECO:0007669"/>
    <property type="project" value="TreeGrafter"/>
</dbReference>
<feature type="modified residue" description="N6-(pyridoxal phosphate)lysine" evidence="5">
    <location>
        <position position="230"/>
    </location>
</feature>
<keyword evidence="8" id="KW-1185">Reference proteome</keyword>
<organism evidence="8">
    <name type="scientific">Laccaria bicolor (strain S238N-H82 / ATCC MYA-4686)</name>
    <name type="common">Bicoloured deceiver</name>
    <name type="synonym">Laccaria laccata var. bicolor</name>
    <dbReference type="NCBI Taxonomy" id="486041"/>
    <lineage>
        <taxon>Eukaryota</taxon>
        <taxon>Fungi</taxon>
        <taxon>Dikarya</taxon>
        <taxon>Basidiomycota</taxon>
        <taxon>Agaricomycotina</taxon>
        <taxon>Agaricomycetes</taxon>
        <taxon>Agaricomycetidae</taxon>
        <taxon>Agaricales</taxon>
        <taxon>Agaricineae</taxon>
        <taxon>Hydnangiaceae</taxon>
        <taxon>Laccaria</taxon>
    </lineage>
</organism>
<feature type="domain" description="Aromatic amino acid beta-eliminating lyase/threonine aldolase" evidence="6">
    <location>
        <begin position="250"/>
        <end position="330"/>
    </location>
</feature>
<dbReference type="InterPro" id="IPR015424">
    <property type="entry name" value="PyrdxlP-dep_Trfase"/>
</dbReference>
<gene>
    <name evidence="7" type="ORF">LACBIDRAFT_301794</name>
</gene>
<dbReference type="FunCoup" id="B0CPB4">
    <property type="interactions" value="316"/>
</dbReference>
<keyword evidence="3" id="KW-0663">Pyridoxal phosphate</keyword>
<sequence length="411" mass="44570">MAASLSAVIDQVKFDLVSKTQAADNAAKRKEIARTFISDTITVPTEEMYSYAAHASLGDDVYFEPSTVALEAHMAKITGKEAALFMPSGTASNQIALRTHLKQPPYTILCDHRAHINKYEAGGAAFHSGAALTAVVPSNGHHLTLADVKDNIITGTDVHIAPTEIVALENTLNGTIFPQDEVVAISRYARSLGIKMHLDGARIWHVAAETGTSIKELCDPFDSVSLCFSKGLGDCRLCLYYQFLLNFFQGAPVGSCLVGPKDFIAKARWFRKLFGGGMRQIGILSGCAAYALTKNFPQLPRVHALARKAEAGLEEIGASILSKAETCMIFYDPSPLGVTYDEIAQRGRALPEPLFLGGSRLVIHIQTEDAAVDDFLGIVRQLAKEKRLAGFTKPEGQSKGDIEDVYVRRIV</sequence>
<evidence type="ECO:0000256" key="5">
    <source>
        <dbReference type="PIRSR" id="PIRSR017617-1"/>
    </source>
</evidence>
<dbReference type="EMBL" id="DS547091">
    <property type="protein sequence ID" value="EDR15446.1"/>
    <property type="molecule type" value="Genomic_DNA"/>
</dbReference>
<dbReference type="HOGENOM" id="CLU_029381_1_1_1"/>
<protein>
    <submittedName>
        <fullName evidence="7">Predicted protein</fullName>
    </submittedName>
</protein>
<dbReference type="PANTHER" id="PTHR48097:SF9">
    <property type="entry name" value="L-THREONINE ALDOLASE"/>
    <property type="match status" value="1"/>
</dbReference>
<dbReference type="SUPFAM" id="SSF53383">
    <property type="entry name" value="PLP-dependent transferases"/>
    <property type="match status" value="1"/>
</dbReference>
<comment type="similarity">
    <text evidence="2">Belongs to the threonine aldolase family.</text>
</comment>
<evidence type="ECO:0000256" key="1">
    <source>
        <dbReference type="ARBA" id="ARBA00001933"/>
    </source>
</evidence>
<dbReference type="PIRSF" id="PIRSF017617">
    <property type="entry name" value="Thr_aldolase"/>
    <property type="match status" value="1"/>
</dbReference>
<dbReference type="GO" id="GO:0006567">
    <property type="term" value="P:L-threonine catabolic process"/>
    <property type="evidence" value="ECO:0007669"/>
    <property type="project" value="TreeGrafter"/>
</dbReference>
<feature type="domain" description="Aromatic amino acid beta-eliminating lyase/threonine aldolase" evidence="6">
    <location>
        <begin position="36"/>
        <end position="233"/>
    </location>
</feature>
<evidence type="ECO:0000256" key="4">
    <source>
        <dbReference type="ARBA" id="ARBA00023239"/>
    </source>
</evidence>
<evidence type="ECO:0000256" key="2">
    <source>
        <dbReference type="ARBA" id="ARBA00006966"/>
    </source>
</evidence>
<dbReference type="AlphaFoldDB" id="B0CPB4"/>